<dbReference type="Proteomes" id="UP001157961">
    <property type="component" value="Unassembled WGS sequence"/>
</dbReference>
<evidence type="ECO:0000256" key="1">
    <source>
        <dbReference type="SAM" id="SignalP"/>
    </source>
</evidence>
<gene>
    <name evidence="2" type="ORF">SAMN06265373_101807</name>
</gene>
<name>A0ABY1NHE2_9RHOB</name>
<sequence>MFRSFTALLILLFVSSSPVWANPVTLTESDDWRIRATLGLFAAAKTNGNVTVAGNTAALDMNLRDALEHLDFTATGRFEAWHGRLGLIAEGHYIGLSESALISSGPGAGRFAEVESTQSWLGLLVGYRALSGEMGNGRPFAFDVQGGARYNRLTQSVVGIGGLVDVGGTERWWEPVVGARYAWEIADSWTGAIAVDASGFGANGNDLAWSANLAISKQFNERSSVVFGWRHYDINFETTRSDGAFGADFYSTGPFIAYAYTFK</sequence>
<dbReference type="RefSeq" id="WP_283424643.1">
    <property type="nucleotide sequence ID" value="NZ_FXTY01000001.1"/>
</dbReference>
<feature type="signal peptide" evidence="1">
    <location>
        <begin position="1"/>
        <end position="21"/>
    </location>
</feature>
<comment type="caution">
    <text evidence="2">The sequence shown here is derived from an EMBL/GenBank/DDBJ whole genome shotgun (WGS) entry which is preliminary data.</text>
</comment>
<reference evidence="2 3" key="1">
    <citation type="submission" date="2017-05" db="EMBL/GenBank/DDBJ databases">
        <authorList>
            <person name="Varghese N."/>
            <person name="Submissions S."/>
        </authorList>
    </citation>
    <scope>NUCLEOTIDE SEQUENCE [LARGE SCALE GENOMIC DNA]</scope>
    <source>
        <strain evidence="2 3">DSM 29734</strain>
    </source>
</reference>
<feature type="chain" id="PRO_5045384947" description="DUF481 domain-containing protein" evidence="1">
    <location>
        <begin position="22"/>
        <end position="263"/>
    </location>
</feature>
<organism evidence="2 3">
    <name type="scientific">Shimia sagamensis</name>
    <dbReference type="NCBI Taxonomy" id="1566352"/>
    <lineage>
        <taxon>Bacteria</taxon>
        <taxon>Pseudomonadati</taxon>
        <taxon>Pseudomonadota</taxon>
        <taxon>Alphaproteobacteria</taxon>
        <taxon>Rhodobacterales</taxon>
        <taxon>Roseobacteraceae</taxon>
    </lineage>
</organism>
<keyword evidence="3" id="KW-1185">Reference proteome</keyword>
<evidence type="ECO:0000313" key="2">
    <source>
        <dbReference type="EMBL" id="SMP07836.1"/>
    </source>
</evidence>
<accession>A0ABY1NHE2</accession>
<evidence type="ECO:0000313" key="3">
    <source>
        <dbReference type="Proteomes" id="UP001157961"/>
    </source>
</evidence>
<keyword evidence="1" id="KW-0732">Signal</keyword>
<proteinExistence type="predicted"/>
<evidence type="ECO:0008006" key="4">
    <source>
        <dbReference type="Google" id="ProtNLM"/>
    </source>
</evidence>
<dbReference type="EMBL" id="FXTY01000001">
    <property type="protein sequence ID" value="SMP07836.1"/>
    <property type="molecule type" value="Genomic_DNA"/>
</dbReference>
<protein>
    <recommendedName>
        <fullName evidence="4">DUF481 domain-containing protein</fullName>
    </recommendedName>
</protein>